<dbReference type="Proteomes" id="UP001456344">
    <property type="component" value="Chromosome"/>
</dbReference>
<keyword evidence="2" id="KW-1185">Reference proteome</keyword>
<evidence type="ECO:0000313" key="2">
    <source>
        <dbReference type="Proteomes" id="UP001456344"/>
    </source>
</evidence>
<gene>
    <name evidence="1" type="ORF">LCL61_16400</name>
</gene>
<dbReference type="EMBL" id="CP150484">
    <property type="protein sequence ID" value="WYW17132.1"/>
    <property type="molecule type" value="Genomic_DNA"/>
</dbReference>
<protein>
    <submittedName>
        <fullName evidence="1">Uncharacterized protein</fullName>
    </submittedName>
</protein>
<proteinExistence type="predicted"/>
<name>A0ACD5BCV8_9PSEU</name>
<accession>A0ACD5BCV8</accession>
<organism evidence="1 2">
    <name type="scientific">Amycolatopsis coloradensis</name>
    <dbReference type="NCBI Taxonomy" id="76021"/>
    <lineage>
        <taxon>Bacteria</taxon>
        <taxon>Bacillati</taxon>
        <taxon>Actinomycetota</taxon>
        <taxon>Actinomycetes</taxon>
        <taxon>Pseudonocardiales</taxon>
        <taxon>Pseudonocardiaceae</taxon>
        <taxon>Amycolatopsis</taxon>
    </lineage>
</organism>
<reference evidence="1" key="1">
    <citation type="submission" date="2023-10" db="EMBL/GenBank/DDBJ databases">
        <title>Whole genome sequencing of actinobacterial strain Amycolatopsis sp. (BCA-696) identifies the underlying plant growth-promoting genes.</title>
        <authorList>
            <person name="Gandham P."/>
            <person name="Vadla N."/>
            <person name="Saji A."/>
            <person name="Srinivas V."/>
            <person name="Ruperao P."/>
            <person name="Selvanayagam S."/>
            <person name="Saxena R.K."/>
            <person name="Rathore A."/>
            <person name="Gopalakrishnan S."/>
            <person name="Thakur V."/>
        </authorList>
    </citation>
    <scope>NUCLEOTIDE SEQUENCE</scope>
    <source>
        <strain evidence="1">BCA-696</strain>
    </source>
</reference>
<sequence length="104" mass="10610">MTGYQVVVDKIRGTGHAAGRVVDGLRGAGCPAAVPTGDLGMPGSRAALAMARVKHMLVSRQMGFESRLATHAGNMAKAADHYAGREDAAAADLSVRALGPVKPS</sequence>
<evidence type="ECO:0000313" key="1">
    <source>
        <dbReference type="EMBL" id="WYW17132.1"/>
    </source>
</evidence>